<dbReference type="CDD" id="cd15482">
    <property type="entry name" value="Sialidase_non-viral"/>
    <property type="match status" value="1"/>
</dbReference>
<dbReference type="InterPro" id="IPR011040">
    <property type="entry name" value="Sialidase"/>
</dbReference>
<evidence type="ECO:0000256" key="1">
    <source>
        <dbReference type="ARBA" id="ARBA00000427"/>
    </source>
</evidence>
<dbReference type="InterPro" id="IPR036278">
    <property type="entry name" value="Sialidase_sf"/>
</dbReference>
<organism evidence="5 6">
    <name type="scientific">Ravibacter arvi</name>
    <dbReference type="NCBI Taxonomy" id="2051041"/>
    <lineage>
        <taxon>Bacteria</taxon>
        <taxon>Pseudomonadati</taxon>
        <taxon>Bacteroidota</taxon>
        <taxon>Cytophagia</taxon>
        <taxon>Cytophagales</taxon>
        <taxon>Spirosomataceae</taxon>
        <taxon>Ravibacter</taxon>
    </lineage>
</organism>
<dbReference type="PANTHER" id="PTHR10628">
    <property type="entry name" value="SIALIDASE"/>
    <property type="match status" value="1"/>
</dbReference>
<proteinExistence type="inferred from homology"/>
<dbReference type="SUPFAM" id="SSF50939">
    <property type="entry name" value="Sialidases"/>
    <property type="match status" value="1"/>
</dbReference>
<protein>
    <recommendedName>
        <fullName evidence="3">exo-alpha-sialidase</fullName>
        <ecNumber evidence="3">3.2.1.18</ecNumber>
    </recommendedName>
</protein>
<keyword evidence="6" id="KW-1185">Reference proteome</keyword>
<gene>
    <name evidence="5" type="ORF">GCM10023091_18750</name>
</gene>
<comment type="caution">
    <text evidence="5">The sequence shown here is derived from an EMBL/GenBank/DDBJ whole genome shotgun (WGS) entry which is preliminary data.</text>
</comment>
<evidence type="ECO:0000256" key="2">
    <source>
        <dbReference type="ARBA" id="ARBA00009348"/>
    </source>
</evidence>
<comment type="catalytic activity">
    <reaction evidence="1">
        <text>Hydrolysis of alpha-(2-&gt;3)-, alpha-(2-&gt;6)-, alpha-(2-&gt;8)- glycosidic linkages of terminal sialic acid residues in oligosaccharides, glycoproteins, glycolipids, colominic acid and synthetic substrates.</text>
        <dbReference type="EC" id="3.2.1.18"/>
    </reaction>
</comment>
<evidence type="ECO:0000313" key="6">
    <source>
        <dbReference type="Proteomes" id="UP001501508"/>
    </source>
</evidence>
<dbReference type="PANTHER" id="PTHR10628:SF30">
    <property type="entry name" value="EXO-ALPHA-SIALIDASE"/>
    <property type="match status" value="1"/>
</dbReference>
<dbReference type="EC" id="3.2.1.18" evidence="3"/>
<dbReference type="InterPro" id="IPR026856">
    <property type="entry name" value="Sialidase_fam"/>
</dbReference>
<name>A0ABP8LYN2_9BACT</name>
<sequence length="361" mass="39420">MAQTVLFRSDRDGYSSYRIPALIATQKGTLLAFCEGRKDGAGDAGNIDIVLKRSTDSGKSWSGQTVIWDDGPNTCGNPCPVIDEKTGTIWLLLTHNRGDDDEGDIIKKTAKGSRTVWVSASHDDGVTWSKPVDITATTKKQEWGWYATGPGVGIQIKHGPHKGRLVIPCDFSYDDPEGNVRGGPYEYGSHAIYSDDHGKTWQLGGLITPKVNECQVAELADGNGSLLMNMRSYFGRGLRTHSISRDGGLSWTSPADAPTLVEPVCQASLLRYSWPDSRDRSGILLFLNPASNRQRHNMTLRASYDDGKTWPVAQTLHTGPSAYSSLAVLPDRNIAALYEAGEKSPIETIRFEIIPAVAVRK</sequence>
<feature type="domain" description="Sialidase" evidence="4">
    <location>
        <begin position="28"/>
        <end position="331"/>
    </location>
</feature>
<evidence type="ECO:0000313" key="5">
    <source>
        <dbReference type="EMBL" id="GAA4438304.1"/>
    </source>
</evidence>
<dbReference type="EMBL" id="BAABEY010000018">
    <property type="protein sequence ID" value="GAA4438304.1"/>
    <property type="molecule type" value="Genomic_DNA"/>
</dbReference>
<dbReference type="Gene3D" id="2.120.10.10">
    <property type="match status" value="1"/>
</dbReference>
<evidence type="ECO:0000256" key="3">
    <source>
        <dbReference type="ARBA" id="ARBA00012733"/>
    </source>
</evidence>
<reference evidence="6" key="1">
    <citation type="journal article" date="2019" name="Int. J. Syst. Evol. Microbiol.">
        <title>The Global Catalogue of Microorganisms (GCM) 10K type strain sequencing project: providing services to taxonomists for standard genome sequencing and annotation.</title>
        <authorList>
            <consortium name="The Broad Institute Genomics Platform"/>
            <consortium name="The Broad Institute Genome Sequencing Center for Infectious Disease"/>
            <person name="Wu L."/>
            <person name="Ma J."/>
        </authorList>
    </citation>
    <scope>NUCLEOTIDE SEQUENCE [LARGE SCALE GENOMIC DNA]</scope>
    <source>
        <strain evidence="6">JCM 31920</strain>
    </source>
</reference>
<dbReference type="Pfam" id="PF13088">
    <property type="entry name" value="BNR_2"/>
    <property type="match status" value="1"/>
</dbReference>
<accession>A0ABP8LYN2</accession>
<dbReference type="Proteomes" id="UP001501508">
    <property type="component" value="Unassembled WGS sequence"/>
</dbReference>
<evidence type="ECO:0000259" key="4">
    <source>
        <dbReference type="Pfam" id="PF13088"/>
    </source>
</evidence>
<comment type="similarity">
    <text evidence="2">Belongs to the glycosyl hydrolase 33 family.</text>
</comment>